<dbReference type="PANTHER" id="PTHR30477">
    <property type="entry name" value="ABC-TRANSPORTER METAL-BINDING PROTEIN"/>
    <property type="match status" value="1"/>
</dbReference>
<dbReference type="SUPFAM" id="SSF81345">
    <property type="entry name" value="ABC transporter involved in vitamin B12 uptake, BtuC"/>
    <property type="match status" value="1"/>
</dbReference>
<keyword evidence="4 7" id="KW-1133">Transmembrane helix</keyword>
<evidence type="ECO:0000256" key="1">
    <source>
        <dbReference type="ARBA" id="ARBA00004141"/>
    </source>
</evidence>
<dbReference type="RefSeq" id="WP_131847673.1">
    <property type="nucleotide sequence ID" value="NZ_SLXV01000003.1"/>
</dbReference>
<dbReference type="Gene3D" id="1.10.3470.10">
    <property type="entry name" value="ABC transporter involved in vitamin B12 uptake, BtuC"/>
    <property type="match status" value="1"/>
</dbReference>
<evidence type="ECO:0000256" key="4">
    <source>
        <dbReference type="ARBA" id="ARBA00022989"/>
    </source>
</evidence>
<evidence type="ECO:0000313" key="8">
    <source>
        <dbReference type="EMBL" id="TCP70194.1"/>
    </source>
</evidence>
<feature type="transmembrane region" description="Helical" evidence="7">
    <location>
        <begin position="39"/>
        <end position="58"/>
    </location>
</feature>
<keyword evidence="6" id="KW-0813">Transport</keyword>
<dbReference type="OrthoDB" id="9798540at2"/>
<dbReference type="CDD" id="cd06550">
    <property type="entry name" value="TM_ABC_iron-siderophores_like"/>
    <property type="match status" value="1"/>
</dbReference>
<evidence type="ECO:0000256" key="7">
    <source>
        <dbReference type="SAM" id="Phobius"/>
    </source>
</evidence>
<feature type="transmembrane region" description="Helical" evidence="7">
    <location>
        <begin position="14"/>
        <end position="34"/>
    </location>
</feature>
<feature type="transmembrane region" description="Helical" evidence="7">
    <location>
        <begin position="98"/>
        <end position="121"/>
    </location>
</feature>
<comment type="similarity">
    <text evidence="2 6">Belongs to the ABC-3 integral membrane protein family.</text>
</comment>
<dbReference type="PANTHER" id="PTHR30477:SF22">
    <property type="entry name" value="METAL ABC TRANSPORTER PERMEASE"/>
    <property type="match status" value="1"/>
</dbReference>
<feature type="transmembrane region" description="Helical" evidence="7">
    <location>
        <begin position="184"/>
        <end position="208"/>
    </location>
</feature>
<dbReference type="GO" id="GO:0055085">
    <property type="term" value="P:transmembrane transport"/>
    <property type="evidence" value="ECO:0007669"/>
    <property type="project" value="InterPro"/>
</dbReference>
<comment type="subcellular location">
    <subcellularLocation>
        <location evidence="6">Cell membrane</location>
        <topology evidence="6">Multi-pass membrane protein</topology>
    </subcellularLocation>
    <subcellularLocation>
        <location evidence="1">Membrane</location>
        <topology evidence="1">Multi-pass membrane protein</topology>
    </subcellularLocation>
</comment>
<feature type="transmembrane region" description="Helical" evidence="7">
    <location>
        <begin position="141"/>
        <end position="158"/>
    </location>
</feature>
<comment type="caution">
    <text evidence="8">The sequence shown here is derived from an EMBL/GenBank/DDBJ whole genome shotgun (WGS) entry which is preliminary data.</text>
</comment>
<dbReference type="AlphaFoldDB" id="A0A4R2S3M3"/>
<evidence type="ECO:0000313" key="9">
    <source>
        <dbReference type="Proteomes" id="UP000294746"/>
    </source>
</evidence>
<dbReference type="EMBL" id="SLXV01000003">
    <property type="protein sequence ID" value="TCP70194.1"/>
    <property type="molecule type" value="Genomic_DNA"/>
</dbReference>
<dbReference type="Pfam" id="PF00950">
    <property type="entry name" value="ABC-3"/>
    <property type="match status" value="1"/>
</dbReference>
<organism evidence="8 9">
    <name type="scientific">Baia soyae</name>
    <dbReference type="NCBI Taxonomy" id="1544746"/>
    <lineage>
        <taxon>Bacteria</taxon>
        <taxon>Bacillati</taxon>
        <taxon>Bacillota</taxon>
        <taxon>Bacilli</taxon>
        <taxon>Bacillales</taxon>
        <taxon>Thermoactinomycetaceae</taxon>
        <taxon>Baia</taxon>
    </lineage>
</organism>
<keyword evidence="5 7" id="KW-0472">Membrane</keyword>
<evidence type="ECO:0000256" key="3">
    <source>
        <dbReference type="ARBA" id="ARBA00022692"/>
    </source>
</evidence>
<dbReference type="Proteomes" id="UP000294746">
    <property type="component" value="Unassembled WGS sequence"/>
</dbReference>
<dbReference type="GO" id="GO:0043190">
    <property type="term" value="C:ATP-binding cassette (ABC) transporter complex"/>
    <property type="evidence" value="ECO:0007669"/>
    <property type="project" value="InterPro"/>
</dbReference>
<evidence type="ECO:0000256" key="2">
    <source>
        <dbReference type="ARBA" id="ARBA00008034"/>
    </source>
</evidence>
<feature type="transmembrane region" description="Helical" evidence="7">
    <location>
        <begin position="70"/>
        <end position="86"/>
    </location>
</feature>
<sequence length="280" mass="30496">MVQDFLQYDFLQHALYAGLLIGLISPLIGVYLVVRRLSLIADALSHVTLAGVAAGLFLQKKLNLFTEINPIYMGMGFSVMGSLFVERLRRMYRSYSEIAIPIIMSGGVGLGVVLISAADGFNVDIAGYLFGNILAVRTDELQMILMVATITLLVLILFRKELFALSFDEENAVLTGVNRSMVHFLFIVVVALVIASSIRVVGILLVSALITLPVATALQHTNSFRHTLIASILYGELSVILGLVAAYRFDLASGGAIVLVSIMILLCVFLIKKVVYLIAR</sequence>
<protein>
    <submittedName>
        <fullName evidence="8">Zinc transport system permease protein</fullName>
    </submittedName>
</protein>
<feature type="transmembrane region" description="Helical" evidence="7">
    <location>
        <begin position="228"/>
        <end position="249"/>
    </location>
</feature>
<reference evidence="8 9" key="1">
    <citation type="submission" date="2019-03" db="EMBL/GenBank/DDBJ databases">
        <title>Genomic Encyclopedia of Type Strains, Phase IV (KMG-IV): sequencing the most valuable type-strain genomes for metagenomic binning, comparative biology and taxonomic classification.</title>
        <authorList>
            <person name="Goeker M."/>
        </authorList>
    </citation>
    <scope>NUCLEOTIDE SEQUENCE [LARGE SCALE GENOMIC DNA]</scope>
    <source>
        <strain evidence="8 9">DSM 46831</strain>
    </source>
</reference>
<name>A0A4R2S3M3_9BACL</name>
<evidence type="ECO:0000256" key="5">
    <source>
        <dbReference type="ARBA" id="ARBA00023136"/>
    </source>
</evidence>
<feature type="transmembrane region" description="Helical" evidence="7">
    <location>
        <begin position="256"/>
        <end position="279"/>
    </location>
</feature>
<dbReference type="InterPro" id="IPR037294">
    <property type="entry name" value="ABC_BtuC-like"/>
</dbReference>
<dbReference type="GO" id="GO:0010043">
    <property type="term" value="P:response to zinc ion"/>
    <property type="evidence" value="ECO:0007669"/>
    <property type="project" value="TreeGrafter"/>
</dbReference>
<proteinExistence type="inferred from homology"/>
<dbReference type="InterPro" id="IPR001626">
    <property type="entry name" value="ABC_TroCD"/>
</dbReference>
<keyword evidence="3 6" id="KW-0812">Transmembrane</keyword>
<accession>A0A4R2S3M3</accession>
<gene>
    <name evidence="8" type="ORF">EDD57_1036</name>
</gene>
<keyword evidence="9" id="KW-1185">Reference proteome</keyword>
<evidence type="ECO:0000256" key="6">
    <source>
        <dbReference type="RuleBase" id="RU003943"/>
    </source>
</evidence>